<gene>
    <name evidence="5" type="ORF">BJY20_001075</name>
</gene>
<dbReference type="InterPro" id="IPR025110">
    <property type="entry name" value="AMP-bd_C"/>
</dbReference>
<dbReference type="PANTHER" id="PTHR24096">
    <property type="entry name" value="LONG-CHAIN-FATTY-ACID--COA LIGASE"/>
    <property type="match status" value="1"/>
</dbReference>
<dbReference type="Gene3D" id="3.40.50.12780">
    <property type="entry name" value="N-terminal domain of ligase-like"/>
    <property type="match status" value="1"/>
</dbReference>
<reference evidence="5 6" key="1">
    <citation type="submission" date="2020-07" db="EMBL/GenBank/DDBJ databases">
        <title>Sequencing the genomes of 1000 actinobacteria strains.</title>
        <authorList>
            <person name="Klenk H.-P."/>
        </authorList>
    </citation>
    <scope>NUCLEOTIDE SEQUENCE [LARGE SCALE GENOMIC DNA]</scope>
    <source>
        <strain evidence="5 6">DSM 26154</strain>
    </source>
</reference>
<dbReference type="Pfam" id="PF00501">
    <property type="entry name" value="AMP-binding"/>
    <property type="match status" value="1"/>
</dbReference>
<dbReference type="PANTHER" id="PTHR24096:SF149">
    <property type="entry name" value="AMP-BINDING DOMAIN-CONTAINING PROTEIN-RELATED"/>
    <property type="match status" value="1"/>
</dbReference>
<keyword evidence="2 5" id="KW-0436">Ligase</keyword>
<dbReference type="InterPro" id="IPR020845">
    <property type="entry name" value="AMP-binding_CS"/>
</dbReference>
<dbReference type="Pfam" id="PF13193">
    <property type="entry name" value="AMP-binding_C"/>
    <property type="match status" value="1"/>
</dbReference>
<dbReference type="Gene3D" id="3.30.300.30">
    <property type="match status" value="1"/>
</dbReference>
<comment type="similarity">
    <text evidence="1">Belongs to the ATP-dependent AMP-binding enzyme family.</text>
</comment>
<evidence type="ECO:0000256" key="1">
    <source>
        <dbReference type="ARBA" id="ARBA00006432"/>
    </source>
</evidence>
<evidence type="ECO:0000313" key="6">
    <source>
        <dbReference type="Proteomes" id="UP000554054"/>
    </source>
</evidence>
<dbReference type="Proteomes" id="UP000554054">
    <property type="component" value="Unassembled WGS sequence"/>
</dbReference>
<organism evidence="5 6">
    <name type="scientific">Janibacter cremeus</name>
    <dbReference type="NCBI Taxonomy" id="1285192"/>
    <lineage>
        <taxon>Bacteria</taxon>
        <taxon>Bacillati</taxon>
        <taxon>Actinomycetota</taxon>
        <taxon>Actinomycetes</taxon>
        <taxon>Micrococcales</taxon>
        <taxon>Intrasporangiaceae</taxon>
        <taxon>Janibacter</taxon>
    </lineage>
</organism>
<proteinExistence type="inferred from homology"/>
<feature type="domain" description="AMP-dependent synthetase/ligase" evidence="3">
    <location>
        <begin position="1"/>
        <end position="368"/>
    </location>
</feature>
<dbReference type="PROSITE" id="PS00455">
    <property type="entry name" value="AMP_BINDING"/>
    <property type="match status" value="1"/>
</dbReference>
<name>A0A852VSL8_9MICO</name>
<feature type="domain" description="AMP-binding enzyme C-terminal" evidence="4">
    <location>
        <begin position="418"/>
        <end position="492"/>
    </location>
</feature>
<dbReference type="GO" id="GO:0016405">
    <property type="term" value="F:CoA-ligase activity"/>
    <property type="evidence" value="ECO:0007669"/>
    <property type="project" value="TreeGrafter"/>
</dbReference>
<dbReference type="EMBL" id="JACCAE010000001">
    <property type="protein sequence ID" value="NYF97683.1"/>
    <property type="molecule type" value="Genomic_DNA"/>
</dbReference>
<dbReference type="SUPFAM" id="SSF56801">
    <property type="entry name" value="Acetyl-CoA synthetase-like"/>
    <property type="match status" value="1"/>
</dbReference>
<accession>A0A852VSL8</accession>
<protein>
    <submittedName>
        <fullName evidence="5">Acyl-CoA synthetase (AMP-forming)/AMP-acid ligase II</fullName>
    </submittedName>
</protein>
<dbReference type="AlphaFoldDB" id="A0A852VSL8"/>
<dbReference type="InterPro" id="IPR045851">
    <property type="entry name" value="AMP-bd_C_sf"/>
</dbReference>
<dbReference type="InterPro" id="IPR042099">
    <property type="entry name" value="ANL_N_sf"/>
</dbReference>
<evidence type="ECO:0000313" key="5">
    <source>
        <dbReference type="EMBL" id="NYF97683.1"/>
    </source>
</evidence>
<keyword evidence="6" id="KW-1185">Reference proteome</keyword>
<dbReference type="InterPro" id="IPR000873">
    <property type="entry name" value="AMP-dep_synth/lig_dom"/>
</dbReference>
<evidence type="ECO:0000259" key="4">
    <source>
        <dbReference type="Pfam" id="PF13193"/>
    </source>
</evidence>
<comment type="caution">
    <text evidence="5">The sequence shown here is derived from an EMBL/GenBank/DDBJ whole genome shotgun (WGS) entry which is preliminary data.</text>
</comment>
<evidence type="ECO:0000259" key="3">
    <source>
        <dbReference type="Pfam" id="PF00501"/>
    </source>
</evidence>
<sequence>MSYTELDDLSDRVASRLNALGLMPGDKVAVMMPNVPQFIVAFFGILKVGCVHVPINPMFRRQEIRYELEDTGAKVAFLLDDFAEEFERGSKGTRVEVVIATSVEDLLPQGADMPSGAQSNVPPAAGAERLMNVFSEPTGSVPQDPMDIHALAALNYTGGTTGMPKGCKHTQADMLYTAVAGATHVTSLDRNSVTLLYLPIFWIAGEDGFLVTFACGGTVVLQYRYDAYEAAQAIARNGVTAFIGTVDNALEVLEVSKRIDVSLATIETATVMSFVTKLSSDVRERWRLESGSAAILRESSYGLTEDHTMDTFTLGLDDIDLEGRPGFVGLPVPGTDFAIIDFLTEELNPIGVEGQIIVRSPSMMAGYYENEEATSETLRDGWLLTGDSGVIDERGCLHYLGRRKEMLKVNGMSVFPSELEFQLSLHSDIAAAGVIGQPDEAKGEVPVAFVELRHGCDLEAKDIESWCRQNIAPYKVPRVRVIAEMPMAPTGKVMKSELVRYADAIKVSSST</sequence>
<evidence type="ECO:0000256" key="2">
    <source>
        <dbReference type="ARBA" id="ARBA00022598"/>
    </source>
</evidence>